<comment type="caution">
    <text evidence="2">The sequence shown here is derived from an EMBL/GenBank/DDBJ whole genome shotgun (WGS) entry which is preliminary data.</text>
</comment>
<sequence>MRRLPYSVRLLLVVGVLMGVFALGTRQAVFTDEEVTQRTRALTGTAQQQADMEALYHAAIKGGEQQVVMYQAAMDYEWQPLWSRFSQAFPGIRVTYMHLSPTAVTDRLDVEKVTGAHYGDLISQPVNVVMDIADRGYLEGWTPSSSASLEPIWRYKDQVYFTFNKVYGLGYSTRRVGGETLPVDVAQLLDDKWRNSFEYGAPGGGAGTTDVALLQLLTRQRIDLQQLRELRDRGGAGGAQEAGVISLAQGRRALNPWAYLPPLLRQQRLGVPIAIEYPADFTLLVPFGQGLVRQPAHPNAARLLLTWLMTPDAQALLASEAYSLGNLPGAPLPPGLPEEAAHTARVNMLSPQETARGLKEWMPKLRALWQQTL</sequence>
<evidence type="ECO:0000256" key="1">
    <source>
        <dbReference type="ARBA" id="ARBA00022729"/>
    </source>
</evidence>
<evidence type="ECO:0000313" key="2">
    <source>
        <dbReference type="EMBL" id="MQU42336.1"/>
    </source>
</evidence>
<dbReference type="Gene3D" id="3.40.190.10">
    <property type="entry name" value="Periplasmic binding protein-like II"/>
    <property type="match status" value="3"/>
</dbReference>
<dbReference type="PANTHER" id="PTHR30006">
    <property type="entry name" value="THIAMINE-BINDING PERIPLASMIC PROTEIN-RELATED"/>
    <property type="match status" value="1"/>
</dbReference>
<dbReference type="SUPFAM" id="SSF53850">
    <property type="entry name" value="Periplasmic binding protein-like II"/>
    <property type="match status" value="1"/>
</dbReference>
<dbReference type="AlphaFoldDB" id="A0A6A7Z8M6"/>
<proteinExistence type="predicted"/>
<keyword evidence="1" id="KW-0732">Signal</keyword>
<evidence type="ECO:0008006" key="4">
    <source>
        <dbReference type="Google" id="ProtNLM"/>
    </source>
</evidence>
<reference evidence="2 3" key="1">
    <citation type="submission" date="2019-10" db="EMBL/GenBank/DDBJ databases">
        <title>Evaluation of single-gene subtyping targets for Pseudomonas.</title>
        <authorList>
            <person name="Reichler S.J."/>
            <person name="Orsi R.H."/>
            <person name="Wiedmann M."/>
            <person name="Martin N.H."/>
            <person name="Murphy S.I."/>
        </authorList>
    </citation>
    <scope>NUCLEOTIDE SEQUENCE [LARGE SCALE GENOMIC DNA]</scope>
    <source>
        <strain evidence="2 3">FSL R10-1876</strain>
    </source>
</reference>
<accession>A0A6A7Z8M6</accession>
<name>A0A6A7Z8M6_9PSED</name>
<protein>
    <recommendedName>
        <fullName evidence="4">Extracellular solute-binding protein</fullName>
    </recommendedName>
</protein>
<gene>
    <name evidence="2" type="ORF">GHO28_07400</name>
</gene>
<organism evidence="2 3">
    <name type="scientific">Pseudomonas helleri</name>
    <dbReference type="NCBI Taxonomy" id="1608996"/>
    <lineage>
        <taxon>Bacteria</taxon>
        <taxon>Pseudomonadati</taxon>
        <taxon>Pseudomonadota</taxon>
        <taxon>Gammaproteobacteria</taxon>
        <taxon>Pseudomonadales</taxon>
        <taxon>Pseudomonadaceae</taxon>
        <taxon>Pseudomonas</taxon>
    </lineage>
</organism>
<evidence type="ECO:0000313" key="3">
    <source>
        <dbReference type="Proteomes" id="UP000466863"/>
    </source>
</evidence>
<dbReference type="Pfam" id="PF13343">
    <property type="entry name" value="SBP_bac_6"/>
    <property type="match status" value="1"/>
</dbReference>
<dbReference type="RefSeq" id="WP_153331713.1">
    <property type="nucleotide sequence ID" value="NZ_CP181271.1"/>
</dbReference>
<dbReference type="EMBL" id="WIVV01000023">
    <property type="protein sequence ID" value="MQU42336.1"/>
    <property type="molecule type" value="Genomic_DNA"/>
</dbReference>
<dbReference type="PANTHER" id="PTHR30006:SF24">
    <property type="entry name" value="SLL0237 PROTEIN"/>
    <property type="match status" value="1"/>
</dbReference>
<dbReference type="Proteomes" id="UP000466863">
    <property type="component" value="Unassembled WGS sequence"/>
</dbReference>